<dbReference type="Pfam" id="PF11066">
    <property type="entry name" value="DUF2867"/>
    <property type="match status" value="1"/>
</dbReference>
<comment type="caution">
    <text evidence="1">The sequence shown here is derived from an EMBL/GenBank/DDBJ whole genome shotgun (WGS) entry which is preliminary data.</text>
</comment>
<organism evidence="1 2">
    <name type="scientific">Gemmobacter denitrificans</name>
    <dbReference type="NCBI Taxonomy" id="3123040"/>
    <lineage>
        <taxon>Bacteria</taxon>
        <taxon>Pseudomonadati</taxon>
        <taxon>Pseudomonadota</taxon>
        <taxon>Alphaproteobacteria</taxon>
        <taxon>Rhodobacterales</taxon>
        <taxon>Paracoccaceae</taxon>
        <taxon>Gemmobacter</taxon>
    </lineage>
</organism>
<name>A0ABU8BXZ4_9RHOB</name>
<sequence length="158" mass="17593">MQLPAHARLVGPPEDLDFLDVQGADLPRRLTPLEAWNGIMAQPLPGLALAFRLRDAVSARFGVKRIGGFTGRRADRVAAGDKLDFFLVEEATADRLVLTERDRHLDVMTCVTVDGQRLSVVSSVVTHNRFGRAYMIPVAPAHRIIVRLMLRRLMRSLA</sequence>
<accession>A0ABU8BXZ4</accession>
<gene>
    <name evidence="1" type="ORF">V6590_13085</name>
</gene>
<evidence type="ECO:0000313" key="2">
    <source>
        <dbReference type="Proteomes" id="UP001431963"/>
    </source>
</evidence>
<protein>
    <submittedName>
        <fullName evidence="1">DUF2867 domain-containing protein</fullName>
    </submittedName>
</protein>
<dbReference type="RefSeq" id="WP_335423786.1">
    <property type="nucleotide sequence ID" value="NZ_JBALHR010000007.1"/>
</dbReference>
<reference evidence="1" key="1">
    <citation type="submission" date="2024-02" db="EMBL/GenBank/DDBJ databases">
        <title>Genome sequences of strain Gemmobacter sp. JM10B15.</title>
        <authorList>
            <person name="Zhang M."/>
        </authorList>
    </citation>
    <scope>NUCLEOTIDE SEQUENCE</scope>
    <source>
        <strain evidence="1">JM10B15</strain>
    </source>
</reference>
<evidence type="ECO:0000313" key="1">
    <source>
        <dbReference type="EMBL" id="MEH7829088.1"/>
    </source>
</evidence>
<proteinExistence type="predicted"/>
<dbReference type="Proteomes" id="UP001431963">
    <property type="component" value="Unassembled WGS sequence"/>
</dbReference>
<dbReference type="InterPro" id="IPR021295">
    <property type="entry name" value="DUF2867"/>
</dbReference>
<dbReference type="EMBL" id="JBALHR010000007">
    <property type="protein sequence ID" value="MEH7829088.1"/>
    <property type="molecule type" value="Genomic_DNA"/>
</dbReference>
<keyword evidence="2" id="KW-1185">Reference proteome</keyword>